<comment type="similarity">
    <text evidence="1">Belongs to the enoyl-CoA hydratase/isomerase family.</text>
</comment>
<reference evidence="3 4" key="1">
    <citation type="submission" date="2019-05" db="EMBL/GenBank/DDBJ databases">
        <title>Genomes sequences of two Nocardia cyriacigeorgica environmental isolates, type strains Nocardia asteroides ATCC 19247 and Nocardia cyriacigeorgica DSM 44484.</title>
        <authorList>
            <person name="Vautrin F."/>
            <person name="Bergeron E."/>
            <person name="Dubost A."/>
            <person name="Abrouk D."/>
            <person name="Rodriguez Nava V."/>
            <person name="Pujic P."/>
        </authorList>
    </citation>
    <scope>NUCLEOTIDE SEQUENCE [LARGE SCALE GENOMIC DNA]</scope>
    <source>
        <strain evidence="3 4">EML 446</strain>
    </source>
</reference>
<sequence length="157" mass="17073">MVDTTVLPVRPRNYAELTELIGHELGPTEWHEVTQDRVDAFADATGDHQWIHVDPERAAASPLGGTIAHGLYSLSLGPALSYTLLAFDGFTHSLNYGYNKVRFPGPVPVGSRIRMRATIVSAEQVAGGIQIVMRQVVEREGSDKPVVVAESVARVVE</sequence>
<dbReference type="PANTHER" id="PTHR42993">
    <property type="entry name" value="MAOC-LIKE DEHYDRATASE DOMAIN-CONTAINING PROTEIN"/>
    <property type="match status" value="1"/>
</dbReference>
<dbReference type="RefSeq" id="WP_138452353.1">
    <property type="nucleotide sequence ID" value="NZ_VBUT01000013.1"/>
</dbReference>
<organism evidence="3 4">
    <name type="scientific">Nocardia cyriacigeorgica</name>
    <dbReference type="NCBI Taxonomy" id="135487"/>
    <lineage>
        <taxon>Bacteria</taxon>
        <taxon>Bacillati</taxon>
        <taxon>Actinomycetota</taxon>
        <taxon>Actinomycetes</taxon>
        <taxon>Mycobacteriales</taxon>
        <taxon>Nocardiaceae</taxon>
        <taxon>Nocardia</taxon>
    </lineage>
</organism>
<dbReference type="InterPro" id="IPR039375">
    <property type="entry name" value="NodN-like"/>
</dbReference>
<dbReference type="Proteomes" id="UP000306378">
    <property type="component" value="Unassembled WGS sequence"/>
</dbReference>
<gene>
    <name evidence="3" type="ORF">FEK34_27000</name>
</gene>
<proteinExistence type="inferred from homology"/>
<dbReference type="Gene3D" id="3.10.129.10">
    <property type="entry name" value="Hotdog Thioesterase"/>
    <property type="match status" value="1"/>
</dbReference>
<feature type="domain" description="MaoC-like" evidence="2">
    <location>
        <begin position="20"/>
        <end position="133"/>
    </location>
</feature>
<dbReference type="AlphaFoldDB" id="A0A5R8NCF7"/>
<dbReference type="Pfam" id="PF01575">
    <property type="entry name" value="MaoC_dehydratas"/>
    <property type="match status" value="1"/>
</dbReference>
<accession>A0A5R8NCF7</accession>
<evidence type="ECO:0000259" key="2">
    <source>
        <dbReference type="Pfam" id="PF01575"/>
    </source>
</evidence>
<dbReference type="PANTHER" id="PTHR42993:SF1">
    <property type="entry name" value="MAOC-LIKE DEHYDRATASE DOMAIN-CONTAINING PROTEIN"/>
    <property type="match status" value="1"/>
</dbReference>
<dbReference type="EMBL" id="VBUT01000013">
    <property type="protein sequence ID" value="TLF73193.1"/>
    <property type="molecule type" value="Genomic_DNA"/>
</dbReference>
<protein>
    <submittedName>
        <fullName evidence="3">MaoC family dehydratase</fullName>
    </submittedName>
</protein>
<evidence type="ECO:0000256" key="1">
    <source>
        <dbReference type="ARBA" id="ARBA00005254"/>
    </source>
</evidence>
<comment type="caution">
    <text evidence="3">The sequence shown here is derived from an EMBL/GenBank/DDBJ whole genome shotgun (WGS) entry which is preliminary data.</text>
</comment>
<name>A0A5R8NCF7_9NOCA</name>
<evidence type="ECO:0000313" key="3">
    <source>
        <dbReference type="EMBL" id="TLF73193.1"/>
    </source>
</evidence>
<dbReference type="SUPFAM" id="SSF54637">
    <property type="entry name" value="Thioesterase/thiol ester dehydrase-isomerase"/>
    <property type="match status" value="1"/>
</dbReference>
<dbReference type="CDD" id="cd03450">
    <property type="entry name" value="NodN"/>
    <property type="match status" value="1"/>
</dbReference>
<dbReference type="InterPro" id="IPR002539">
    <property type="entry name" value="MaoC-like_dom"/>
</dbReference>
<evidence type="ECO:0000313" key="4">
    <source>
        <dbReference type="Proteomes" id="UP000306378"/>
    </source>
</evidence>
<dbReference type="InterPro" id="IPR029069">
    <property type="entry name" value="HotDog_dom_sf"/>
</dbReference>